<dbReference type="Proteomes" id="UP000197208">
    <property type="component" value="Unassembled WGS sequence"/>
</dbReference>
<proteinExistence type="predicted"/>
<dbReference type="InterPro" id="IPR018775">
    <property type="entry name" value="RlaP"/>
</dbReference>
<dbReference type="PANTHER" id="PTHR34817">
    <property type="entry name" value="NUCLEOTIDYLTRANSFERASE"/>
    <property type="match status" value="1"/>
</dbReference>
<dbReference type="RefSeq" id="WP_088250524.1">
    <property type="nucleotide sequence ID" value="NZ_BNAM01000033.1"/>
</dbReference>
<dbReference type="AlphaFoldDB" id="A0A246BDI0"/>
<name>A0A246BDI0_9DEIO</name>
<dbReference type="Pfam" id="PF10127">
    <property type="entry name" value="RlaP"/>
    <property type="match status" value="1"/>
</dbReference>
<sequence length="301" mass="33541">MTRDLPPGTRVTLHAAQGDLPPGAAGVIVARVIVPGGGSVYDVQFGDRVRAVNRVHLKVERAALEALPPMRGDLRPFVQYACVMGSRAFGLDTDASDTDLRGFYLPPARLTWGLSDPPEQLEFASPGGPGPGTEEVYWEARKFVRLALKANPNVLEVLFSPMPVQVTPVARALLDIRGAFLSRLMYVTYGEYVRAQFRRLQADRERHGEVRPKHAMHLLRLLISGAHALRTGEVMVDVGPHREELLAVKSGHLNWEATEAWREELHRDFKQAFAETDLPERPDHDAAQDWLIAARRAALEW</sequence>
<organism evidence="1 2">
    <name type="scientific">Deinococcus indicus</name>
    <dbReference type="NCBI Taxonomy" id="223556"/>
    <lineage>
        <taxon>Bacteria</taxon>
        <taxon>Thermotogati</taxon>
        <taxon>Deinococcota</taxon>
        <taxon>Deinococci</taxon>
        <taxon>Deinococcales</taxon>
        <taxon>Deinococcaceae</taxon>
        <taxon>Deinococcus</taxon>
    </lineage>
</organism>
<dbReference type="EMBL" id="NHMK01000040">
    <property type="protein sequence ID" value="OWL93071.1"/>
    <property type="molecule type" value="Genomic_DNA"/>
</dbReference>
<accession>A0A246BDI0</accession>
<evidence type="ECO:0008006" key="3">
    <source>
        <dbReference type="Google" id="ProtNLM"/>
    </source>
</evidence>
<dbReference type="OrthoDB" id="569183at2"/>
<evidence type="ECO:0000313" key="1">
    <source>
        <dbReference type="EMBL" id="OWL93071.1"/>
    </source>
</evidence>
<reference evidence="1 2" key="1">
    <citation type="submission" date="2017-05" db="EMBL/GenBank/DDBJ databases">
        <title>De novo genome assembly of Deniococcus indicus strain DR1.</title>
        <authorList>
            <person name="Chauhan D."/>
            <person name="Yennamalli R.M."/>
            <person name="Priyadarshini R."/>
        </authorList>
    </citation>
    <scope>NUCLEOTIDE SEQUENCE [LARGE SCALE GENOMIC DNA]</scope>
    <source>
        <strain evidence="1 2">DR1</strain>
    </source>
</reference>
<evidence type="ECO:0000313" key="2">
    <source>
        <dbReference type="Proteomes" id="UP000197208"/>
    </source>
</evidence>
<keyword evidence="2" id="KW-1185">Reference proteome</keyword>
<protein>
    <recommendedName>
        <fullName evidence="3">Nucleotidyltransferase</fullName>
    </recommendedName>
</protein>
<dbReference type="PANTHER" id="PTHR34817:SF2">
    <property type="entry name" value="NUCLEOTIDYLTRANSFERASE"/>
    <property type="match status" value="1"/>
</dbReference>
<gene>
    <name evidence="1" type="ORF">CBQ26_21020</name>
</gene>
<comment type="caution">
    <text evidence="1">The sequence shown here is derived from an EMBL/GenBank/DDBJ whole genome shotgun (WGS) entry which is preliminary data.</text>
</comment>